<dbReference type="SUPFAM" id="SSF50129">
    <property type="entry name" value="GroES-like"/>
    <property type="match status" value="1"/>
</dbReference>
<protein>
    <submittedName>
        <fullName evidence="5">GroES-like protein</fullName>
    </submittedName>
</protein>
<keyword evidence="6" id="KW-1185">Reference proteome</keyword>
<evidence type="ECO:0000256" key="2">
    <source>
        <dbReference type="ARBA" id="ARBA00011245"/>
    </source>
</evidence>
<dbReference type="CDD" id="cd08249">
    <property type="entry name" value="enoyl_reductase_like"/>
    <property type="match status" value="1"/>
</dbReference>
<dbReference type="Gene3D" id="3.40.50.720">
    <property type="entry name" value="NAD(P)-binding Rossmann-like Domain"/>
    <property type="match status" value="1"/>
</dbReference>
<dbReference type="Proteomes" id="UP000799779">
    <property type="component" value="Unassembled WGS sequence"/>
</dbReference>
<dbReference type="PANTHER" id="PTHR45348">
    <property type="entry name" value="HYPOTHETICAL OXIDOREDUCTASE (EUROFUNG)"/>
    <property type="match status" value="1"/>
</dbReference>
<dbReference type="InterPro" id="IPR011032">
    <property type="entry name" value="GroES-like_sf"/>
</dbReference>
<comment type="similarity">
    <text evidence="1">Belongs to the zinc-containing alcohol dehydrogenase family.</text>
</comment>
<reference evidence="5" key="1">
    <citation type="journal article" date="2020" name="Stud. Mycol.">
        <title>101 Dothideomycetes genomes: a test case for predicting lifestyles and emergence of pathogens.</title>
        <authorList>
            <person name="Haridas S."/>
            <person name="Albert R."/>
            <person name="Binder M."/>
            <person name="Bloem J."/>
            <person name="Labutti K."/>
            <person name="Salamov A."/>
            <person name="Andreopoulos B."/>
            <person name="Baker S."/>
            <person name="Barry K."/>
            <person name="Bills G."/>
            <person name="Bluhm B."/>
            <person name="Cannon C."/>
            <person name="Castanera R."/>
            <person name="Culley D."/>
            <person name="Daum C."/>
            <person name="Ezra D."/>
            <person name="Gonzalez J."/>
            <person name="Henrissat B."/>
            <person name="Kuo A."/>
            <person name="Liang C."/>
            <person name="Lipzen A."/>
            <person name="Lutzoni F."/>
            <person name="Magnuson J."/>
            <person name="Mondo S."/>
            <person name="Nolan M."/>
            <person name="Ohm R."/>
            <person name="Pangilinan J."/>
            <person name="Park H.-J."/>
            <person name="Ramirez L."/>
            <person name="Alfaro M."/>
            <person name="Sun H."/>
            <person name="Tritt A."/>
            <person name="Yoshinaga Y."/>
            <person name="Zwiers L.-H."/>
            <person name="Turgeon B."/>
            <person name="Goodwin S."/>
            <person name="Spatafora J."/>
            <person name="Crous P."/>
            <person name="Grigoriev I."/>
        </authorList>
    </citation>
    <scope>NUCLEOTIDE SEQUENCE</scope>
    <source>
        <strain evidence="5">CBS 123094</strain>
    </source>
</reference>
<dbReference type="InterPro" id="IPR036291">
    <property type="entry name" value="NAD(P)-bd_dom_sf"/>
</dbReference>
<sequence>MKNLLVYYAPTLTTKLEDIPLPSYAPNELLIKVLAAGSNPKDWKHPHPTFFNICVNQGDDVAGIVSAVGSAVKNFRPGDRVAGMHVMDTPHGTYAEYTVCPENTVFHIPESFGWEEAATIPLAMYTAAVGLYRNLNLPLPTARSDEESAVQKIPLVINGASSAVGAFALKLAKLSPSIGPIIVTAGSSASYVESIGGADVILDYRSPSIASELRKALDGKKLFHVFDASNSLASVGYLTEVLEPTGRYTCTTAVGKSFYSPIGEQQIALEKWGGWFEQIWVGSIHEDKLLGGIWFGSVVSRLVEVLLEEGMFSGHVYEIVEGGLHGVEAALIKLRDRKGGNEKFVTRIGDTVGVESS</sequence>
<proteinExistence type="inferred from homology"/>
<accession>A0A6A5VTP8</accession>
<feature type="domain" description="Enoyl reductase (ER)" evidence="4">
    <location>
        <begin position="11"/>
        <end position="346"/>
    </location>
</feature>
<dbReference type="OrthoDB" id="3233595at2759"/>
<name>A0A6A5VTP8_9PLEO</name>
<evidence type="ECO:0000256" key="1">
    <source>
        <dbReference type="ARBA" id="ARBA00008072"/>
    </source>
</evidence>
<dbReference type="InterPro" id="IPR013154">
    <property type="entry name" value="ADH-like_N"/>
</dbReference>
<keyword evidence="3" id="KW-0560">Oxidoreductase</keyword>
<dbReference type="GO" id="GO:0016651">
    <property type="term" value="F:oxidoreductase activity, acting on NAD(P)H"/>
    <property type="evidence" value="ECO:0007669"/>
    <property type="project" value="InterPro"/>
</dbReference>
<dbReference type="PANTHER" id="PTHR45348:SF5">
    <property type="entry name" value="OXIDOREDUCTASE, PUTATIVE (AFU_ORTHOLOGUE AFUA_8G01420)-RELATED"/>
    <property type="match status" value="1"/>
</dbReference>
<dbReference type="Pfam" id="PF08240">
    <property type="entry name" value="ADH_N"/>
    <property type="match status" value="1"/>
</dbReference>
<evidence type="ECO:0000313" key="6">
    <source>
        <dbReference type="Proteomes" id="UP000799779"/>
    </source>
</evidence>
<dbReference type="AlphaFoldDB" id="A0A6A5VTP8"/>
<comment type="subunit">
    <text evidence="2">Monomer.</text>
</comment>
<organism evidence="5 6">
    <name type="scientific">Amniculicola lignicola CBS 123094</name>
    <dbReference type="NCBI Taxonomy" id="1392246"/>
    <lineage>
        <taxon>Eukaryota</taxon>
        <taxon>Fungi</taxon>
        <taxon>Dikarya</taxon>
        <taxon>Ascomycota</taxon>
        <taxon>Pezizomycotina</taxon>
        <taxon>Dothideomycetes</taxon>
        <taxon>Pleosporomycetidae</taxon>
        <taxon>Pleosporales</taxon>
        <taxon>Amniculicolaceae</taxon>
        <taxon>Amniculicola</taxon>
    </lineage>
</organism>
<dbReference type="SUPFAM" id="SSF51735">
    <property type="entry name" value="NAD(P)-binding Rossmann-fold domains"/>
    <property type="match status" value="1"/>
</dbReference>
<evidence type="ECO:0000259" key="4">
    <source>
        <dbReference type="SMART" id="SM00829"/>
    </source>
</evidence>
<dbReference type="Gene3D" id="3.90.180.10">
    <property type="entry name" value="Medium-chain alcohol dehydrogenases, catalytic domain"/>
    <property type="match status" value="1"/>
</dbReference>
<dbReference type="SMART" id="SM00829">
    <property type="entry name" value="PKS_ER"/>
    <property type="match status" value="1"/>
</dbReference>
<dbReference type="EMBL" id="ML977725">
    <property type="protein sequence ID" value="KAF1993172.1"/>
    <property type="molecule type" value="Genomic_DNA"/>
</dbReference>
<gene>
    <name evidence="5" type="ORF">P154DRAFT_527977</name>
</gene>
<evidence type="ECO:0000256" key="3">
    <source>
        <dbReference type="ARBA" id="ARBA00023002"/>
    </source>
</evidence>
<dbReference type="InterPro" id="IPR020843">
    <property type="entry name" value="ER"/>
</dbReference>
<evidence type="ECO:0000313" key="5">
    <source>
        <dbReference type="EMBL" id="KAF1993172.1"/>
    </source>
</evidence>
<dbReference type="InterPro" id="IPR047122">
    <property type="entry name" value="Trans-enoyl_RdTase-like"/>
</dbReference>